<dbReference type="NCBIfam" id="TIGR00152">
    <property type="entry name" value="dephospho-CoA kinase"/>
    <property type="match status" value="1"/>
</dbReference>
<protein>
    <recommendedName>
        <fullName evidence="3">Cytidyltransferase-like domain-containing protein</fullName>
    </recommendedName>
</protein>
<reference evidence="4 5" key="1">
    <citation type="journal article" date="2024" name="Insects">
        <title>An Improved Chromosome-Level Genome Assembly of the Firefly Pyrocoelia pectoralis.</title>
        <authorList>
            <person name="Fu X."/>
            <person name="Meyer-Rochow V.B."/>
            <person name="Ballantyne L."/>
            <person name="Zhu X."/>
        </authorList>
    </citation>
    <scope>NUCLEOTIDE SEQUENCE [LARGE SCALE GENOMIC DNA]</scope>
    <source>
        <strain evidence="4">XCY_ONT2</strain>
    </source>
</reference>
<dbReference type="PANTHER" id="PTHR10695">
    <property type="entry name" value="DEPHOSPHO-COA KINASE-RELATED"/>
    <property type="match status" value="1"/>
</dbReference>
<keyword evidence="5" id="KW-1185">Reference proteome</keyword>
<dbReference type="InterPro" id="IPR001977">
    <property type="entry name" value="Depp_CoAkinase"/>
</dbReference>
<dbReference type="FunFam" id="3.40.50.620:FF:000089">
    <property type="entry name" value="Bifunctional coenzyme A synthase"/>
    <property type="match status" value="1"/>
</dbReference>
<feature type="domain" description="Cytidyltransferase-like" evidence="3">
    <location>
        <begin position="154"/>
        <end position="262"/>
    </location>
</feature>
<evidence type="ECO:0000259" key="3">
    <source>
        <dbReference type="Pfam" id="PF01467"/>
    </source>
</evidence>
<evidence type="ECO:0000313" key="5">
    <source>
        <dbReference type="Proteomes" id="UP001329430"/>
    </source>
</evidence>
<organism evidence="4 5">
    <name type="scientific">Pyrocoelia pectoralis</name>
    <dbReference type="NCBI Taxonomy" id="417401"/>
    <lineage>
        <taxon>Eukaryota</taxon>
        <taxon>Metazoa</taxon>
        <taxon>Ecdysozoa</taxon>
        <taxon>Arthropoda</taxon>
        <taxon>Hexapoda</taxon>
        <taxon>Insecta</taxon>
        <taxon>Pterygota</taxon>
        <taxon>Neoptera</taxon>
        <taxon>Endopterygota</taxon>
        <taxon>Coleoptera</taxon>
        <taxon>Polyphaga</taxon>
        <taxon>Elateriformia</taxon>
        <taxon>Elateroidea</taxon>
        <taxon>Lampyridae</taxon>
        <taxon>Lampyrinae</taxon>
        <taxon>Pyrocoelia</taxon>
    </lineage>
</organism>
<dbReference type="GO" id="GO:0015937">
    <property type="term" value="P:coenzyme A biosynthetic process"/>
    <property type="evidence" value="ECO:0007669"/>
    <property type="project" value="InterPro"/>
</dbReference>
<dbReference type="Pfam" id="PF01467">
    <property type="entry name" value="CTP_transf_like"/>
    <property type="match status" value="1"/>
</dbReference>
<dbReference type="InterPro" id="IPR014729">
    <property type="entry name" value="Rossmann-like_a/b/a_fold"/>
</dbReference>
<comment type="caution">
    <text evidence="4">The sequence shown here is derived from an EMBL/GenBank/DDBJ whole genome shotgun (WGS) entry which is preliminary data.</text>
</comment>
<dbReference type="InterPro" id="IPR004821">
    <property type="entry name" value="Cyt_trans-like"/>
</dbReference>
<proteinExistence type="predicted"/>
<keyword evidence="2" id="KW-0067">ATP-binding</keyword>
<evidence type="ECO:0000256" key="2">
    <source>
        <dbReference type="ARBA" id="ARBA00022840"/>
    </source>
</evidence>
<dbReference type="SUPFAM" id="SSF52374">
    <property type="entry name" value="Nucleotidylyl transferase"/>
    <property type="match status" value="1"/>
</dbReference>
<evidence type="ECO:0000256" key="1">
    <source>
        <dbReference type="ARBA" id="ARBA00022741"/>
    </source>
</evidence>
<dbReference type="GO" id="GO:0004140">
    <property type="term" value="F:dephospho-CoA kinase activity"/>
    <property type="evidence" value="ECO:0007669"/>
    <property type="project" value="InterPro"/>
</dbReference>
<dbReference type="AlphaFoldDB" id="A0AAN7V5D4"/>
<evidence type="ECO:0000313" key="4">
    <source>
        <dbReference type="EMBL" id="KAK5641232.1"/>
    </source>
</evidence>
<dbReference type="Gene3D" id="3.40.50.620">
    <property type="entry name" value="HUPs"/>
    <property type="match status" value="1"/>
</dbReference>
<dbReference type="Pfam" id="PF01121">
    <property type="entry name" value="CoaE"/>
    <property type="match status" value="1"/>
</dbReference>
<sequence length="448" mass="49470">MLPKTALLIVSNPSQIGKVLVNIHQKVKTTLYIQLLSALNGPLSFHSHIFTSSPMYSSIISSIYSQAAKDCGGLDVRVLLSALKFNNLAKIKTLNTIDLVIFDKKYNDIEIGKFLEGKIENITSSCPILTFTSDQSSELLESSSVNNKLYKHTVLGGTFDRLHTAHKILLSEAALRSSSKVTIGVTEENMLAGKTLWELTEPLKTRIEGVKEFLIDTCSDLDINVVPITDPLGPTRHDPTMDLLIISSETAKGGQRVNEVRKEKCLPLLDIFEVNLINEPNPNPSEEEKISSSTSRMRLLGTLLKPTVNNALIPNKPYVVGLTGGIASGKTGISERLKELGAEVIDCDKVAHELYKPGKPCYKQIIDVFGNAIIAENGEINRQVLGSIVFQSPEELQKLNDIIWPAIAEEVNSRIQKSSYKVVVIEAAVLLKAEWEKYCHEVDTYIFL</sequence>
<dbReference type="EMBL" id="JAVRBK010000007">
    <property type="protein sequence ID" value="KAK5641232.1"/>
    <property type="molecule type" value="Genomic_DNA"/>
</dbReference>
<keyword evidence="1" id="KW-0547">Nucleotide-binding</keyword>
<name>A0AAN7V5D4_9COLE</name>
<dbReference type="Gene3D" id="3.40.50.300">
    <property type="entry name" value="P-loop containing nucleotide triphosphate hydrolases"/>
    <property type="match status" value="1"/>
</dbReference>
<dbReference type="Proteomes" id="UP001329430">
    <property type="component" value="Chromosome 7"/>
</dbReference>
<dbReference type="PROSITE" id="PS51219">
    <property type="entry name" value="DPCK"/>
    <property type="match status" value="1"/>
</dbReference>
<accession>A0AAN7V5D4</accession>
<dbReference type="CDD" id="cd02022">
    <property type="entry name" value="DPCK"/>
    <property type="match status" value="1"/>
</dbReference>
<gene>
    <name evidence="4" type="ORF">RI129_009779</name>
</gene>
<dbReference type="InterPro" id="IPR027417">
    <property type="entry name" value="P-loop_NTPase"/>
</dbReference>
<dbReference type="PANTHER" id="PTHR10695:SF46">
    <property type="entry name" value="BIFUNCTIONAL COENZYME A SYNTHASE-RELATED"/>
    <property type="match status" value="1"/>
</dbReference>
<dbReference type="GO" id="GO:0005524">
    <property type="term" value="F:ATP binding"/>
    <property type="evidence" value="ECO:0007669"/>
    <property type="project" value="UniProtKB-KW"/>
</dbReference>
<dbReference type="SUPFAM" id="SSF52540">
    <property type="entry name" value="P-loop containing nucleoside triphosphate hydrolases"/>
    <property type="match status" value="1"/>
</dbReference>